<dbReference type="AlphaFoldDB" id="A0A0J8AB46"/>
<keyword evidence="2" id="KW-1185">Reference proteome</keyword>
<dbReference type="Proteomes" id="UP000052232">
    <property type="component" value="Unassembled WGS sequence"/>
</dbReference>
<accession>A0A0J8AB46</accession>
<protein>
    <submittedName>
        <fullName evidence="1">Uncharacterized protein</fullName>
    </submittedName>
</protein>
<proteinExistence type="predicted"/>
<gene>
    <name evidence="1" type="ORF">V473_21360</name>
</gene>
<organism evidence="1 2">
    <name type="scientific">Sphingobium cupriresistens LL01</name>
    <dbReference type="NCBI Taxonomy" id="1420583"/>
    <lineage>
        <taxon>Bacteria</taxon>
        <taxon>Pseudomonadati</taxon>
        <taxon>Pseudomonadota</taxon>
        <taxon>Alphaproteobacteria</taxon>
        <taxon>Sphingomonadales</taxon>
        <taxon>Sphingomonadaceae</taxon>
        <taxon>Sphingobium</taxon>
    </lineage>
</organism>
<dbReference type="PATRIC" id="fig|1420583.3.peg.4086"/>
<name>A0A0J8AB46_9SPHN</name>
<dbReference type="EMBL" id="JACT01000006">
    <property type="protein sequence ID" value="KMS52405.1"/>
    <property type="molecule type" value="Genomic_DNA"/>
</dbReference>
<reference evidence="1 2" key="1">
    <citation type="journal article" date="2015" name="G3 (Bethesda)">
        <title>Insights into Ongoing Evolution of the Hexachlorocyclohexane Catabolic Pathway from Comparative Genomics of Ten Sphingomonadaceae Strains.</title>
        <authorList>
            <person name="Pearce S.L."/>
            <person name="Oakeshott J.G."/>
            <person name="Pandey G."/>
        </authorList>
    </citation>
    <scope>NUCLEOTIDE SEQUENCE [LARGE SCALE GENOMIC DNA]</scope>
    <source>
        <strain evidence="1 2">LL01</strain>
    </source>
</reference>
<evidence type="ECO:0000313" key="2">
    <source>
        <dbReference type="Proteomes" id="UP000052232"/>
    </source>
</evidence>
<evidence type="ECO:0000313" key="1">
    <source>
        <dbReference type="EMBL" id="KMS52405.1"/>
    </source>
</evidence>
<comment type="caution">
    <text evidence="1">The sequence shown here is derived from an EMBL/GenBank/DDBJ whole genome shotgun (WGS) entry which is preliminary data.</text>
</comment>
<sequence length="38" mass="4160">MSEIYRHISDILICAAPAFDAVIESIATLQNQLNTTVP</sequence>